<keyword evidence="1" id="KW-0175">Coiled coil</keyword>
<protein>
    <submittedName>
        <fullName evidence="2">Uncharacterized protein</fullName>
    </submittedName>
</protein>
<keyword evidence="3" id="KW-1185">Reference proteome</keyword>
<comment type="caution">
    <text evidence="2">The sequence shown here is derived from an EMBL/GenBank/DDBJ whole genome shotgun (WGS) entry which is preliminary data.</text>
</comment>
<dbReference type="SUPFAM" id="SSF57997">
    <property type="entry name" value="Tropomyosin"/>
    <property type="match status" value="1"/>
</dbReference>
<dbReference type="AlphaFoldDB" id="A0AAD9ZI36"/>
<dbReference type="Proteomes" id="UP001281410">
    <property type="component" value="Unassembled WGS sequence"/>
</dbReference>
<reference evidence="2" key="1">
    <citation type="journal article" date="2023" name="Plant J.">
        <title>Genome sequences and population genomics provide insights into the demographic history, inbreeding, and mutation load of two 'living fossil' tree species of Dipteronia.</title>
        <authorList>
            <person name="Feng Y."/>
            <person name="Comes H.P."/>
            <person name="Chen J."/>
            <person name="Zhu S."/>
            <person name="Lu R."/>
            <person name="Zhang X."/>
            <person name="Li P."/>
            <person name="Qiu J."/>
            <person name="Olsen K.M."/>
            <person name="Qiu Y."/>
        </authorList>
    </citation>
    <scope>NUCLEOTIDE SEQUENCE</scope>
    <source>
        <strain evidence="2">NBL</strain>
    </source>
</reference>
<evidence type="ECO:0000313" key="3">
    <source>
        <dbReference type="Proteomes" id="UP001281410"/>
    </source>
</evidence>
<evidence type="ECO:0000313" key="2">
    <source>
        <dbReference type="EMBL" id="KAK3180687.1"/>
    </source>
</evidence>
<dbReference type="EMBL" id="JANJYJ010000055">
    <property type="protein sequence ID" value="KAK3180687.1"/>
    <property type="molecule type" value="Genomic_DNA"/>
</dbReference>
<name>A0AAD9ZI36_9ROSI</name>
<proteinExistence type="predicted"/>
<feature type="coiled-coil region" evidence="1">
    <location>
        <begin position="88"/>
        <end position="129"/>
    </location>
</feature>
<gene>
    <name evidence="2" type="ORF">Dsin_000076</name>
</gene>
<sequence length="247" mass="28578">MRHINILLSVRGLQDIGFISYLSEERRRASKRNLENKRKFTARAKKTMVDRARDANTLKKKHRIRLRDLAGILNDNGFYLGGQVVGNLLEIEKTYEDKREKYEKLKVRYSELESRTQRDQETIKSLKADLGEVSASYWRSKAECQRKHAKLLDYRKRIEAANDSIRVMKCDLGYNAVNLLLVSDEFYNNQMDTFDLVVEELKSRVLALGDSGAPARGDLFWHAWCSLRVLVLGDSGVPARGYCEKEK</sequence>
<accession>A0AAD9ZI36</accession>
<evidence type="ECO:0000256" key="1">
    <source>
        <dbReference type="SAM" id="Coils"/>
    </source>
</evidence>
<organism evidence="2 3">
    <name type="scientific">Dipteronia sinensis</name>
    <dbReference type="NCBI Taxonomy" id="43782"/>
    <lineage>
        <taxon>Eukaryota</taxon>
        <taxon>Viridiplantae</taxon>
        <taxon>Streptophyta</taxon>
        <taxon>Embryophyta</taxon>
        <taxon>Tracheophyta</taxon>
        <taxon>Spermatophyta</taxon>
        <taxon>Magnoliopsida</taxon>
        <taxon>eudicotyledons</taxon>
        <taxon>Gunneridae</taxon>
        <taxon>Pentapetalae</taxon>
        <taxon>rosids</taxon>
        <taxon>malvids</taxon>
        <taxon>Sapindales</taxon>
        <taxon>Sapindaceae</taxon>
        <taxon>Hippocastanoideae</taxon>
        <taxon>Acereae</taxon>
        <taxon>Dipteronia</taxon>
    </lineage>
</organism>